<dbReference type="AlphaFoldDB" id="Q5DHD9"/>
<evidence type="ECO:0000256" key="1">
    <source>
        <dbReference type="SAM" id="MobiDB-lite"/>
    </source>
</evidence>
<name>Q5DHD9_SCHJA</name>
<dbReference type="EMBL" id="AY813035">
    <property type="protein sequence ID" value="AAW24767.1"/>
    <property type="molecule type" value="mRNA"/>
</dbReference>
<reference evidence="2" key="2">
    <citation type="journal article" date="2006" name="PLoS Pathog.">
        <title>New perspectives on host-parasite interplay by comparative transcriptomic and proteomic analyses of Schistosoma japonicum.</title>
        <authorList>
            <person name="Liu F."/>
            <person name="Lu J."/>
            <person name="Hu W."/>
            <person name="Wang S.Y."/>
            <person name="Cui S.J."/>
            <person name="Chi M."/>
            <person name="Yan Q."/>
            <person name="Wang X.R."/>
            <person name="Song H.D."/>
            <person name="Xu X.N."/>
            <person name="Wang J.J."/>
            <person name="Zhang X.L."/>
            <person name="Zhang X."/>
            <person name="Wang Z.Q."/>
            <person name="Xue C.L."/>
            <person name="Brindley P.J."/>
            <person name="McManus D.P."/>
            <person name="Yang P.Y."/>
            <person name="Feng Z."/>
            <person name="Chen Z."/>
            <person name="Han Z.G."/>
        </authorList>
    </citation>
    <scope>NUCLEOTIDE SEQUENCE</scope>
</reference>
<proteinExistence type="evidence at transcript level"/>
<reference evidence="2" key="1">
    <citation type="submission" date="2004-11" db="EMBL/GenBank/DDBJ databases">
        <title>The full-length cDNA sequences of Schistosoma japonicum genes.</title>
        <authorList>
            <person name="Han Z."/>
        </authorList>
    </citation>
    <scope>NUCLEOTIDE SEQUENCE</scope>
</reference>
<feature type="compositionally biased region" description="Basic residues" evidence="1">
    <location>
        <begin position="161"/>
        <end position="174"/>
    </location>
</feature>
<sequence>MLNSSHSMTNDCKNLVRNSSFHETSKTKNKITGKTYVQNLSPNQATLLNNHKQAIEFNRQLSSQFRGLDLAYSNNKQVHSTTHERKSHRINHQTFLGKQLNDRFATKRCHSAEDIIQLDDDAVGNTNLYPTKERCSSLTYDIQQVNNPLKLDNITQQFKVKRRRKSGRSNRIRSSHSNIDQDNLSKTKTSLFNLLNTQYKSRSLNSINATGIAGDLANVDYGNILCLRHAQMEAASNERMYAWERGEIDYTGTDRFIHILNKLCNTLRDIGGDTNLPTGTDIIK</sequence>
<feature type="region of interest" description="Disordered" evidence="1">
    <location>
        <begin position="1"/>
        <end position="28"/>
    </location>
</feature>
<feature type="compositionally biased region" description="Polar residues" evidence="1">
    <location>
        <begin position="1"/>
        <end position="22"/>
    </location>
</feature>
<protein>
    <submittedName>
        <fullName evidence="2">SJCHGC09061 protein</fullName>
    </submittedName>
</protein>
<accession>Q5DHD9</accession>
<feature type="region of interest" description="Disordered" evidence="1">
    <location>
        <begin position="161"/>
        <end position="182"/>
    </location>
</feature>
<organism evidence="2">
    <name type="scientific">Schistosoma japonicum</name>
    <name type="common">Blood fluke</name>
    <dbReference type="NCBI Taxonomy" id="6182"/>
    <lineage>
        <taxon>Eukaryota</taxon>
        <taxon>Metazoa</taxon>
        <taxon>Spiralia</taxon>
        <taxon>Lophotrochozoa</taxon>
        <taxon>Platyhelminthes</taxon>
        <taxon>Trematoda</taxon>
        <taxon>Digenea</taxon>
        <taxon>Strigeidida</taxon>
        <taxon>Schistosomatoidea</taxon>
        <taxon>Schistosomatidae</taxon>
        <taxon>Schistosoma</taxon>
    </lineage>
</organism>
<evidence type="ECO:0000313" key="2">
    <source>
        <dbReference type="EMBL" id="AAW24767.1"/>
    </source>
</evidence>